<evidence type="ECO:0000313" key="7">
    <source>
        <dbReference type="EMBL" id="KXI14733.1"/>
    </source>
</evidence>
<dbReference type="PANTHER" id="PTHR43174">
    <property type="entry name" value="UDP-N-ACETYLGLUCOSAMINE 2-EPIMERASE"/>
    <property type="match status" value="1"/>
</dbReference>
<proteinExistence type="inferred from homology"/>
<dbReference type="AlphaFoldDB" id="A0A135YZB6"/>
<dbReference type="STRING" id="1261.HMPREF3195_00104"/>
<evidence type="ECO:0000256" key="1">
    <source>
        <dbReference type="ARBA" id="ARBA00023235"/>
    </source>
</evidence>
<dbReference type="EMBL" id="LSQZ01000002">
    <property type="protein sequence ID" value="KXI14733.1"/>
    <property type="molecule type" value="Genomic_DNA"/>
</dbReference>
<dbReference type="Proteomes" id="UP000255101">
    <property type="component" value="Unassembled WGS sequence"/>
</dbReference>
<reference evidence="8 10" key="2">
    <citation type="submission" date="2018-06" db="EMBL/GenBank/DDBJ databases">
        <authorList>
            <consortium name="Pathogen Informatics"/>
            <person name="Doyle S."/>
        </authorList>
    </citation>
    <scope>NUCLEOTIDE SEQUENCE [LARGE SCALE GENOMIC DNA]</scope>
    <source>
        <strain evidence="8 10">NCTC11460</strain>
    </source>
</reference>
<dbReference type="GO" id="GO:0008761">
    <property type="term" value="F:UDP-N-acetylglucosamine 2-epimerase activity"/>
    <property type="evidence" value="ECO:0007669"/>
    <property type="project" value="UniProtKB-EC"/>
</dbReference>
<protein>
    <recommendedName>
        <fullName evidence="3">UDP-N-acetylglucosamine 2-epimerase (non-hydrolyzing)</fullName>
        <ecNumber evidence="3">5.1.3.14</ecNumber>
    </recommendedName>
    <alternativeName>
        <fullName evidence="4">UDP-GlcNAc-2-epimerase</fullName>
    </alternativeName>
</protein>
<evidence type="ECO:0000313" key="9">
    <source>
        <dbReference type="Proteomes" id="UP000070326"/>
    </source>
</evidence>
<evidence type="ECO:0000313" key="10">
    <source>
        <dbReference type="Proteomes" id="UP000255101"/>
    </source>
</evidence>
<dbReference type="RefSeq" id="WP_002844123.1">
    <property type="nucleotide sequence ID" value="NZ_CAMPYD010000021.1"/>
</dbReference>
<evidence type="ECO:0000256" key="3">
    <source>
        <dbReference type="ARBA" id="ARBA00038858"/>
    </source>
</evidence>
<gene>
    <name evidence="8" type="primary">mnaA</name>
    <name evidence="7" type="ORF">HMPREF3195_00104</name>
    <name evidence="8" type="ORF">NCTC11460_00123</name>
</gene>
<accession>A0A135YZB6</accession>
<dbReference type="eggNOG" id="COG0381">
    <property type="taxonomic scope" value="Bacteria"/>
</dbReference>
<dbReference type="Pfam" id="PF02350">
    <property type="entry name" value="Epimerase_2"/>
    <property type="match status" value="1"/>
</dbReference>
<dbReference type="InterPro" id="IPR003331">
    <property type="entry name" value="UDP_GlcNAc_Epimerase_2_dom"/>
</dbReference>
<feature type="domain" description="UDP-N-acetylglucosamine 2-epimerase" evidence="6">
    <location>
        <begin position="22"/>
        <end position="362"/>
    </location>
</feature>
<dbReference type="EC" id="5.1.3.14" evidence="3"/>
<dbReference type="Proteomes" id="UP000070326">
    <property type="component" value="Unassembled WGS sequence"/>
</dbReference>
<reference evidence="7 9" key="1">
    <citation type="submission" date="2016-02" db="EMBL/GenBank/DDBJ databases">
        <authorList>
            <person name="Wen L."/>
            <person name="He K."/>
            <person name="Yang H."/>
        </authorList>
    </citation>
    <scope>NUCLEOTIDE SEQUENCE [LARGE SCALE GENOMIC DNA]</scope>
    <source>
        <strain evidence="7 9">MJR8628A</strain>
    </source>
</reference>
<dbReference type="PATRIC" id="fig|1261.5.peg.106"/>
<dbReference type="Gene3D" id="3.40.50.2000">
    <property type="entry name" value="Glycogen Phosphorylase B"/>
    <property type="match status" value="2"/>
</dbReference>
<sequence length="366" mass="41784">MKKVMLVFGTRPEAIKMAPIVKELKSRKGIKTIVCVTAQHRQMLDQVLDVFDIVPDYDLDIMKKSQTLAYITSSVLSKINEIIELEKPDCMMVHGDTTTTFTAALAAFYNQVKIAHVEAGLRTYNKYSPYPEEINRQMVGLVADFNFCPTNMTRDNLLREGKDEKSIFVTGNTAIDTLKYTLSETYKDPYIDWLGHDRLILLTAHRRENLGQPMERIFAAIKDLLASYDDIKVIYPVHKNPRIIDLANREFEGCDRVRLIEPLDVVSFHNLINRSYMVMTDSGGIQEEAPSMDKPVLVLRDETERKEGLEAGTLLLVGTDREKIVKWAKKLLDDKDLYNKMAQAQNPYGDGRASQRIVDIIERGTF</sequence>
<dbReference type="FunFam" id="3.40.50.2000:FF:000043">
    <property type="entry name" value="UDP-N-acetylglucosamine 2-epimerase"/>
    <property type="match status" value="1"/>
</dbReference>
<keyword evidence="1 5" id="KW-0413">Isomerase</keyword>
<dbReference type="CDD" id="cd03786">
    <property type="entry name" value="GTB_UDP-GlcNAc_2-Epimerase"/>
    <property type="match status" value="1"/>
</dbReference>
<dbReference type="PANTHER" id="PTHR43174:SF2">
    <property type="entry name" value="UDP-N-ACETYLGLUCOSAMINE 2-EPIMERASE"/>
    <property type="match status" value="1"/>
</dbReference>
<dbReference type="SUPFAM" id="SSF53756">
    <property type="entry name" value="UDP-Glycosyltransferase/glycogen phosphorylase"/>
    <property type="match status" value="1"/>
</dbReference>
<organism evidence="7 9">
    <name type="scientific">Peptostreptococcus anaerobius</name>
    <dbReference type="NCBI Taxonomy" id="1261"/>
    <lineage>
        <taxon>Bacteria</taxon>
        <taxon>Bacillati</taxon>
        <taxon>Bacillota</taxon>
        <taxon>Clostridia</taxon>
        <taxon>Peptostreptococcales</taxon>
        <taxon>Peptostreptococcaceae</taxon>
        <taxon>Peptostreptococcus</taxon>
    </lineage>
</organism>
<dbReference type="EMBL" id="UGTB01000004">
    <property type="protein sequence ID" value="SUB60228.1"/>
    <property type="molecule type" value="Genomic_DNA"/>
</dbReference>
<dbReference type="GeneID" id="79843171"/>
<dbReference type="InterPro" id="IPR029767">
    <property type="entry name" value="WecB-like"/>
</dbReference>
<evidence type="ECO:0000256" key="2">
    <source>
        <dbReference type="ARBA" id="ARBA00038209"/>
    </source>
</evidence>
<dbReference type="NCBIfam" id="TIGR00236">
    <property type="entry name" value="wecB"/>
    <property type="match status" value="1"/>
</dbReference>
<evidence type="ECO:0000313" key="8">
    <source>
        <dbReference type="EMBL" id="SUB60228.1"/>
    </source>
</evidence>
<comment type="similarity">
    <text evidence="2 5">Belongs to the UDP-N-acetylglucosamine 2-epimerase family.</text>
</comment>
<evidence type="ECO:0000259" key="6">
    <source>
        <dbReference type="Pfam" id="PF02350"/>
    </source>
</evidence>
<evidence type="ECO:0000256" key="4">
    <source>
        <dbReference type="ARBA" id="ARBA00079400"/>
    </source>
</evidence>
<name>A0A135YZB6_9FIRM</name>
<evidence type="ECO:0000256" key="5">
    <source>
        <dbReference type="RuleBase" id="RU003513"/>
    </source>
</evidence>